<evidence type="ECO:0000259" key="6">
    <source>
        <dbReference type="Pfam" id="PF01782"/>
    </source>
</evidence>
<dbReference type="SUPFAM" id="SSF50346">
    <property type="entry name" value="PRC-barrel domain"/>
    <property type="match status" value="1"/>
</dbReference>
<dbReference type="GO" id="GO:0043022">
    <property type="term" value="F:ribosome binding"/>
    <property type="evidence" value="ECO:0007669"/>
    <property type="project" value="InterPro"/>
</dbReference>
<dbReference type="InterPro" id="IPR011033">
    <property type="entry name" value="PRC_barrel-like_sf"/>
</dbReference>
<dbReference type="EMBL" id="PGTM01000071">
    <property type="protein sequence ID" value="PJF36211.1"/>
    <property type="molecule type" value="Genomic_DNA"/>
</dbReference>
<dbReference type="GO" id="GO:0005840">
    <property type="term" value="C:ribosome"/>
    <property type="evidence" value="ECO:0007669"/>
    <property type="project" value="InterPro"/>
</dbReference>
<evidence type="ECO:0000256" key="2">
    <source>
        <dbReference type="ARBA" id="ARBA00022517"/>
    </source>
</evidence>
<evidence type="ECO:0000256" key="3">
    <source>
        <dbReference type="ARBA" id="ARBA00022552"/>
    </source>
</evidence>
<evidence type="ECO:0000256" key="4">
    <source>
        <dbReference type="ARBA" id="ARBA00023186"/>
    </source>
</evidence>
<dbReference type="Pfam" id="PF24986">
    <property type="entry name" value="PRC_RimM"/>
    <property type="match status" value="1"/>
</dbReference>
<dbReference type="AlphaFoldDB" id="A0A2M8PFD2"/>
<dbReference type="InterPro" id="IPR036976">
    <property type="entry name" value="RimM_N_sf"/>
</dbReference>
<dbReference type="Gene3D" id="2.40.30.60">
    <property type="entry name" value="RimM"/>
    <property type="match status" value="1"/>
</dbReference>
<keyword evidence="4 5" id="KW-0143">Chaperone</keyword>
<keyword evidence="3 5" id="KW-0698">rRNA processing</keyword>
<reference evidence="10 11" key="1">
    <citation type="submission" date="2017-11" db="EMBL/GenBank/DDBJ databases">
        <title>Evolution of Phototrophy in the Chloroflexi Phylum Driven by Horizontal Gene Transfer.</title>
        <authorList>
            <person name="Ward L.M."/>
            <person name="Hemp J."/>
            <person name="Shih P.M."/>
            <person name="Mcglynn S.E."/>
            <person name="Fischer W."/>
        </authorList>
    </citation>
    <scope>NUCLEOTIDE SEQUENCE [LARGE SCALE GENOMIC DNA]</scope>
    <source>
        <strain evidence="9">CP1_1M</strain>
        <strain evidence="8">JP3_13</strain>
    </source>
</reference>
<sequence length="189" mass="20747">MSSESGYPTPLLPAQGYLTVARVARAHGVRGALRVQALTSTPQRMHALTTIYLSHTPDRAETLRAYTVARAQHDKGDYWLIFLEGVESREVAERLRGQYILVTLQDGVPLAEDEIYLFQVIGLTVITDSGLVLGRVVNVIETGANDVYVVQGELYGEVLIPAIESVVRQIDVEKGVMYITPLLGLLPNS</sequence>
<accession>A0A2M8PX76</accession>
<protein>
    <recommendedName>
        <fullName evidence="5">Ribosome maturation factor RimM</fullName>
    </recommendedName>
</protein>
<keyword evidence="1 5" id="KW-0963">Cytoplasm</keyword>
<comment type="function">
    <text evidence="5">An accessory protein needed during the final step in the assembly of 30S ribosomal subunit, possibly for assembly of the head region. Essential for efficient processing of 16S rRNA. May be needed both before and after RbfA during the maturation of 16S rRNA. It has affinity for free ribosomal 30S subunits but not for 70S ribosomes.</text>
</comment>
<dbReference type="NCBIfam" id="TIGR02273">
    <property type="entry name" value="16S_RimM"/>
    <property type="match status" value="1"/>
</dbReference>
<comment type="similarity">
    <text evidence="5">Belongs to the RimM family.</text>
</comment>
<name>A0A2M8PFD2_9CHLR</name>
<dbReference type="InterPro" id="IPR002676">
    <property type="entry name" value="RimM_N"/>
</dbReference>
<gene>
    <name evidence="5 8" type="primary">rimM</name>
    <name evidence="8" type="ORF">CUN49_06640</name>
    <name evidence="9" type="ORF">CUN50_05220</name>
</gene>
<evidence type="ECO:0000313" key="11">
    <source>
        <dbReference type="Proteomes" id="UP000229681"/>
    </source>
</evidence>
<dbReference type="Proteomes" id="UP000228947">
    <property type="component" value="Unassembled WGS sequence"/>
</dbReference>
<evidence type="ECO:0000313" key="10">
    <source>
        <dbReference type="Proteomes" id="UP000228947"/>
    </source>
</evidence>
<accession>A0A2M8PFD2</accession>
<dbReference type="HAMAP" id="MF_00014">
    <property type="entry name" value="Ribosome_mat_RimM"/>
    <property type="match status" value="1"/>
</dbReference>
<dbReference type="GO" id="GO:0006364">
    <property type="term" value="P:rRNA processing"/>
    <property type="evidence" value="ECO:0007669"/>
    <property type="project" value="UniProtKB-UniRule"/>
</dbReference>
<comment type="domain">
    <text evidence="5">The PRC barrel domain binds ribosomal protein uS19.</text>
</comment>
<dbReference type="EMBL" id="PGTL01000030">
    <property type="protein sequence ID" value="PJF42160.1"/>
    <property type="molecule type" value="Genomic_DNA"/>
</dbReference>
<organism evidence="8 11">
    <name type="scientific">Candidatus Thermofonsia Clade 1 bacterium</name>
    <dbReference type="NCBI Taxonomy" id="2364210"/>
    <lineage>
        <taxon>Bacteria</taxon>
        <taxon>Bacillati</taxon>
        <taxon>Chloroflexota</taxon>
        <taxon>Candidatus Thermofontia</taxon>
        <taxon>Candidatus Thermofonsia Clade 1</taxon>
    </lineage>
</organism>
<dbReference type="InterPro" id="IPR056792">
    <property type="entry name" value="PRC_RimM"/>
</dbReference>
<dbReference type="GO" id="GO:0005737">
    <property type="term" value="C:cytoplasm"/>
    <property type="evidence" value="ECO:0007669"/>
    <property type="project" value="UniProtKB-SubCell"/>
</dbReference>
<evidence type="ECO:0000256" key="5">
    <source>
        <dbReference type="HAMAP-Rule" id="MF_00014"/>
    </source>
</evidence>
<feature type="domain" description="Ribosome maturation factor RimM PRC barrel" evidence="7">
    <location>
        <begin position="118"/>
        <end position="181"/>
    </location>
</feature>
<evidence type="ECO:0000256" key="1">
    <source>
        <dbReference type="ARBA" id="ARBA00022490"/>
    </source>
</evidence>
<dbReference type="PANTHER" id="PTHR33692">
    <property type="entry name" value="RIBOSOME MATURATION FACTOR RIMM"/>
    <property type="match status" value="1"/>
</dbReference>
<dbReference type="SUPFAM" id="SSF50447">
    <property type="entry name" value="Translation proteins"/>
    <property type="match status" value="1"/>
</dbReference>
<dbReference type="Proteomes" id="UP000229681">
    <property type="component" value="Unassembled WGS sequence"/>
</dbReference>
<dbReference type="Pfam" id="PF01782">
    <property type="entry name" value="RimM"/>
    <property type="match status" value="1"/>
</dbReference>
<dbReference type="InterPro" id="IPR009000">
    <property type="entry name" value="Transl_B-barrel_sf"/>
</dbReference>
<comment type="subcellular location">
    <subcellularLocation>
        <location evidence="5">Cytoplasm</location>
    </subcellularLocation>
</comment>
<keyword evidence="2 5" id="KW-0690">Ribosome biogenesis</keyword>
<comment type="subunit">
    <text evidence="5">Binds ribosomal protein uS19.</text>
</comment>
<proteinExistence type="inferred from homology"/>
<evidence type="ECO:0000313" key="9">
    <source>
        <dbReference type="EMBL" id="PJF42160.1"/>
    </source>
</evidence>
<dbReference type="PANTHER" id="PTHR33692:SF1">
    <property type="entry name" value="RIBOSOME MATURATION FACTOR RIMM"/>
    <property type="match status" value="1"/>
</dbReference>
<comment type="caution">
    <text evidence="8">The sequence shown here is derived from an EMBL/GenBank/DDBJ whole genome shotgun (WGS) entry which is preliminary data.</text>
</comment>
<dbReference type="Gene3D" id="2.30.30.240">
    <property type="entry name" value="PRC-barrel domain"/>
    <property type="match status" value="1"/>
</dbReference>
<evidence type="ECO:0000313" key="8">
    <source>
        <dbReference type="EMBL" id="PJF36211.1"/>
    </source>
</evidence>
<dbReference type="GO" id="GO:0042274">
    <property type="term" value="P:ribosomal small subunit biogenesis"/>
    <property type="evidence" value="ECO:0007669"/>
    <property type="project" value="UniProtKB-UniRule"/>
</dbReference>
<evidence type="ECO:0000259" key="7">
    <source>
        <dbReference type="Pfam" id="PF24986"/>
    </source>
</evidence>
<dbReference type="InterPro" id="IPR011961">
    <property type="entry name" value="RimM"/>
</dbReference>
<feature type="domain" description="RimM N-terminal" evidence="6">
    <location>
        <begin position="20"/>
        <end position="103"/>
    </location>
</feature>